<proteinExistence type="predicted"/>
<organism evidence="2 3">
    <name type="scientific">Amedibacterium intestinale</name>
    <dbReference type="NCBI Taxonomy" id="2583452"/>
    <lineage>
        <taxon>Bacteria</taxon>
        <taxon>Bacillati</taxon>
        <taxon>Bacillota</taxon>
        <taxon>Erysipelotrichia</taxon>
        <taxon>Erysipelotrichales</taxon>
        <taxon>Erysipelotrichaceae</taxon>
        <taxon>Amedibacterium</taxon>
    </lineage>
</organism>
<dbReference type="RefSeq" id="WP_115714874.1">
    <property type="nucleotide sequence ID" value="NZ_AP019695.1"/>
</dbReference>
<dbReference type="PROSITE" id="PS51257">
    <property type="entry name" value="PROKAR_LIPOPROTEIN"/>
    <property type="match status" value="1"/>
</dbReference>
<protein>
    <recommendedName>
        <fullName evidence="4">Lipoprotein</fullName>
    </recommendedName>
</protein>
<evidence type="ECO:0000256" key="1">
    <source>
        <dbReference type="SAM" id="SignalP"/>
    </source>
</evidence>
<dbReference type="EMBL" id="AP019695">
    <property type="protein sequence ID" value="BBK21657.1"/>
    <property type="molecule type" value="Genomic_DNA"/>
</dbReference>
<keyword evidence="1" id="KW-0732">Signal</keyword>
<keyword evidence="3" id="KW-1185">Reference proteome</keyword>
<dbReference type="KEGG" id="aarg:Aargi30884_05600"/>
<feature type="signal peptide" evidence="1">
    <location>
        <begin position="1"/>
        <end position="19"/>
    </location>
</feature>
<dbReference type="AlphaFoldDB" id="A0A6N4TG26"/>
<evidence type="ECO:0000313" key="3">
    <source>
        <dbReference type="Proteomes" id="UP000464754"/>
    </source>
</evidence>
<feature type="chain" id="PRO_5039476406" description="Lipoprotein" evidence="1">
    <location>
        <begin position="20"/>
        <end position="137"/>
    </location>
</feature>
<name>A0A6N4TG26_9FIRM</name>
<evidence type="ECO:0000313" key="2">
    <source>
        <dbReference type="EMBL" id="BBK21657.1"/>
    </source>
</evidence>
<gene>
    <name evidence="2" type="ORF">Aargi30884_05600</name>
</gene>
<sequence>MKKVVLAVSFVFISFMLIACSDKESLKQVDSKILEQYPYFDELEENYNGKVFDISTSDCKYIVFYRMGIDPDSVKLHQTNAEYTIQFTKNKDNTKDDIYVYRLKLDPSCGTENQNCILKCSDGNTEYPFETVFLSKD</sequence>
<reference evidence="3" key="1">
    <citation type="submission" date="2019-05" db="EMBL/GenBank/DDBJ databases">
        <title>Complete genome sequencing of Absiella argi strain JCM 30884.</title>
        <authorList>
            <person name="Sakamoto M."/>
            <person name="Murakami T."/>
            <person name="Mori H."/>
        </authorList>
    </citation>
    <scope>NUCLEOTIDE SEQUENCE [LARGE SCALE GENOMIC DNA]</scope>
    <source>
        <strain evidence="3">JCM 30884</strain>
    </source>
</reference>
<dbReference type="Proteomes" id="UP000464754">
    <property type="component" value="Chromosome"/>
</dbReference>
<evidence type="ECO:0008006" key="4">
    <source>
        <dbReference type="Google" id="ProtNLM"/>
    </source>
</evidence>
<accession>A0A6N4TG26</accession>